<keyword evidence="3" id="KW-0479">Metal-binding</keyword>
<evidence type="ECO:0000259" key="10">
    <source>
        <dbReference type="PROSITE" id="PS50089"/>
    </source>
</evidence>
<dbReference type="PROSITE" id="PS50089">
    <property type="entry name" value="ZF_RING_2"/>
    <property type="match status" value="1"/>
</dbReference>
<keyword evidence="6" id="KW-1133">Transmembrane helix</keyword>
<dbReference type="InterPro" id="IPR051653">
    <property type="entry name" value="E3_ligase_sorting_rcpt"/>
</dbReference>
<evidence type="ECO:0000256" key="9">
    <source>
        <dbReference type="SAM" id="MobiDB-lite"/>
    </source>
</evidence>
<accession>A0AAN8W1N5</accession>
<dbReference type="PANTHER" id="PTHR47168">
    <property type="entry name" value="RING ZINC FINGER DOMAIN SUPERFAMILY PROTEIN-RELATED"/>
    <property type="match status" value="1"/>
</dbReference>
<evidence type="ECO:0000256" key="4">
    <source>
        <dbReference type="ARBA" id="ARBA00022771"/>
    </source>
</evidence>
<evidence type="ECO:0000256" key="1">
    <source>
        <dbReference type="ARBA" id="ARBA00004167"/>
    </source>
</evidence>
<evidence type="ECO:0000313" key="12">
    <source>
        <dbReference type="Proteomes" id="UP001370490"/>
    </source>
</evidence>
<feature type="region of interest" description="Disordered" evidence="9">
    <location>
        <begin position="79"/>
        <end position="99"/>
    </location>
</feature>
<dbReference type="PANTHER" id="PTHR47168:SF1">
    <property type="entry name" value="OS02G0798600 PROTEIN"/>
    <property type="match status" value="1"/>
</dbReference>
<evidence type="ECO:0000256" key="3">
    <source>
        <dbReference type="ARBA" id="ARBA00022723"/>
    </source>
</evidence>
<dbReference type="GO" id="GO:0016020">
    <property type="term" value="C:membrane"/>
    <property type="evidence" value="ECO:0007669"/>
    <property type="project" value="UniProtKB-SubCell"/>
</dbReference>
<comment type="caution">
    <text evidence="11">The sequence shown here is derived from an EMBL/GenBank/DDBJ whole genome shotgun (WGS) entry which is preliminary data.</text>
</comment>
<keyword evidence="4 8" id="KW-0863">Zinc-finger</keyword>
<evidence type="ECO:0000256" key="5">
    <source>
        <dbReference type="ARBA" id="ARBA00022833"/>
    </source>
</evidence>
<proteinExistence type="predicted"/>
<dbReference type="AlphaFoldDB" id="A0AAN8W1N5"/>
<evidence type="ECO:0000256" key="8">
    <source>
        <dbReference type="PROSITE-ProRule" id="PRU00175"/>
    </source>
</evidence>
<dbReference type="SMART" id="SM00184">
    <property type="entry name" value="RING"/>
    <property type="match status" value="1"/>
</dbReference>
<dbReference type="FunFam" id="3.30.40.10:FF:000388">
    <property type="entry name" value="Putative RING zinc finger domain superfamily protein"/>
    <property type="match status" value="1"/>
</dbReference>
<keyword evidence="12" id="KW-1185">Reference proteome</keyword>
<gene>
    <name evidence="11" type="ORF">RJ641_025511</name>
</gene>
<sequence>MGTRSSRLASRPPRSRFGRVRPSFSSFICGASSSSSQVEDRAVESIGNSIQPLIPVSNEFQHPGTELFSASNSGAASASLEKETGVSSETSVIADRDTSSARSFEIVETSNPQGCSSKSKELVSAECSHSEPNWEIGATANSSLKEHQSSDLLNMGAHMVAGNDLDGLVNGNEWEVCTEVSHADSLSSNDLGNSCSNGVPVEILSAGRVSNDDTISVSMPINSVSQEASQSPGDESLREVITSGLGFLVSDREQNWRDGSLLHVDVVSISSSISSRSTSDVSNQDERRNSGRLFWNAFSRRSSRIHMDSPAVLFSNNDTGSIGLDRWFLDFNGDFFDNSIRGDAGFLHNRRHSANEQQRSSRSEMWEILHSGLDEGNPGNVNCPSGLHPDGRCSCDSFFMAEFSSTHASISRIVMLAEALFEVLDEIHHQSESLSLSMVSNPAPESVVESFPVKCHKSSQTANIDVVEQCYICLSEYEEGDKIRVLPCHHEYHMSCVDKWLKEIQGVCPLCRGDVRGGATDNSASTSEVPSMQ</sequence>
<dbReference type="Gene3D" id="3.30.40.10">
    <property type="entry name" value="Zinc/RING finger domain, C3HC4 (zinc finger)"/>
    <property type="match status" value="1"/>
</dbReference>
<dbReference type="Proteomes" id="UP001370490">
    <property type="component" value="Unassembled WGS sequence"/>
</dbReference>
<organism evidence="11 12">
    <name type="scientific">Dillenia turbinata</name>
    <dbReference type="NCBI Taxonomy" id="194707"/>
    <lineage>
        <taxon>Eukaryota</taxon>
        <taxon>Viridiplantae</taxon>
        <taxon>Streptophyta</taxon>
        <taxon>Embryophyta</taxon>
        <taxon>Tracheophyta</taxon>
        <taxon>Spermatophyta</taxon>
        <taxon>Magnoliopsida</taxon>
        <taxon>eudicotyledons</taxon>
        <taxon>Gunneridae</taxon>
        <taxon>Pentapetalae</taxon>
        <taxon>Dilleniales</taxon>
        <taxon>Dilleniaceae</taxon>
        <taxon>Dillenia</taxon>
    </lineage>
</organism>
<feature type="compositionally biased region" description="Low complexity" evidence="9">
    <location>
        <begin position="1"/>
        <end position="12"/>
    </location>
</feature>
<evidence type="ECO:0000313" key="11">
    <source>
        <dbReference type="EMBL" id="KAK6944409.1"/>
    </source>
</evidence>
<evidence type="ECO:0000256" key="6">
    <source>
        <dbReference type="ARBA" id="ARBA00022989"/>
    </source>
</evidence>
<reference evidence="11 12" key="1">
    <citation type="submission" date="2023-12" db="EMBL/GenBank/DDBJ databases">
        <title>A high-quality genome assembly for Dillenia turbinata (Dilleniales).</title>
        <authorList>
            <person name="Chanderbali A."/>
        </authorList>
    </citation>
    <scope>NUCLEOTIDE SEQUENCE [LARGE SCALE GENOMIC DNA]</scope>
    <source>
        <strain evidence="11">LSX21</strain>
        <tissue evidence="11">Leaf</tissue>
    </source>
</reference>
<dbReference type="InterPro" id="IPR001841">
    <property type="entry name" value="Znf_RING"/>
</dbReference>
<protein>
    <submittedName>
        <fullName evidence="11">Zinc finger, RING-type</fullName>
    </submittedName>
</protein>
<name>A0AAN8W1N5_9MAGN</name>
<dbReference type="EMBL" id="JBAMMX010000003">
    <property type="protein sequence ID" value="KAK6944409.1"/>
    <property type="molecule type" value="Genomic_DNA"/>
</dbReference>
<keyword evidence="5" id="KW-0862">Zinc</keyword>
<evidence type="ECO:0000256" key="7">
    <source>
        <dbReference type="ARBA" id="ARBA00023136"/>
    </source>
</evidence>
<dbReference type="InterPro" id="IPR013083">
    <property type="entry name" value="Znf_RING/FYVE/PHD"/>
</dbReference>
<dbReference type="GO" id="GO:0008270">
    <property type="term" value="F:zinc ion binding"/>
    <property type="evidence" value="ECO:0007669"/>
    <property type="project" value="UniProtKB-KW"/>
</dbReference>
<evidence type="ECO:0000256" key="2">
    <source>
        <dbReference type="ARBA" id="ARBA00022692"/>
    </source>
</evidence>
<feature type="domain" description="RING-type" evidence="10">
    <location>
        <begin position="470"/>
        <end position="512"/>
    </location>
</feature>
<dbReference type="SUPFAM" id="SSF57850">
    <property type="entry name" value="RING/U-box"/>
    <property type="match status" value="1"/>
</dbReference>
<keyword evidence="2" id="KW-0812">Transmembrane</keyword>
<dbReference type="Pfam" id="PF13639">
    <property type="entry name" value="zf-RING_2"/>
    <property type="match status" value="1"/>
</dbReference>
<keyword evidence="7" id="KW-0472">Membrane</keyword>
<feature type="region of interest" description="Disordered" evidence="9">
    <location>
        <begin position="1"/>
        <end position="21"/>
    </location>
</feature>
<comment type="subcellular location">
    <subcellularLocation>
        <location evidence="1">Membrane</location>
        <topology evidence="1">Single-pass membrane protein</topology>
    </subcellularLocation>
</comment>